<comment type="function">
    <text evidence="10">Mitochondrial glycine transporter that imports glycine into the mitochondrial matrix. Plays an important role in providing glycine for the first enzymatic step in heme biosynthesis, the condensation of glycine with succinyl-CoA to produce 5-aminolevulinate (ALA) in the miochondrial matrix.</text>
</comment>
<dbReference type="InterPro" id="IPR023395">
    <property type="entry name" value="MCP_dom_sf"/>
</dbReference>
<gene>
    <name evidence="13" type="ORF">ASPACDRAFT_1857858</name>
</gene>
<comment type="similarity">
    <text evidence="10">Belongs to the mitochondrial carrier (TC 2.A.29) family. SLC25A38 subfamily.</text>
</comment>
<dbReference type="InterPro" id="IPR018108">
    <property type="entry name" value="MCP_transmembrane"/>
</dbReference>
<feature type="region of interest" description="Disordered" evidence="12">
    <location>
        <begin position="114"/>
        <end position="151"/>
    </location>
</feature>
<dbReference type="GO" id="GO:0005743">
    <property type="term" value="C:mitochondrial inner membrane"/>
    <property type="evidence" value="ECO:0007669"/>
    <property type="project" value="UniProtKB-SubCell"/>
</dbReference>
<keyword evidence="4 10" id="KW-0677">Repeat</keyword>
<feature type="repeat" description="Solcar" evidence="11">
    <location>
        <begin position="265"/>
        <end position="349"/>
    </location>
</feature>
<dbReference type="VEuPathDB" id="FungiDB:ASPACDRAFT_1857858"/>
<dbReference type="HAMAP" id="MF_03064">
    <property type="entry name" value="SLC25A38"/>
    <property type="match status" value="1"/>
</dbReference>
<name>A0A1L9WNV6_ASPA1</name>
<evidence type="ECO:0000256" key="6">
    <source>
        <dbReference type="ARBA" id="ARBA00022989"/>
    </source>
</evidence>
<dbReference type="Proteomes" id="UP000184546">
    <property type="component" value="Unassembled WGS sequence"/>
</dbReference>
<dbReference type="RefSeq" id="XP_020054176.1">
    <property type="nucleotide sequence ID" value="XM_020197575.1"/>
</dbReference>
<evidence type="ECO:0000256" key="5">
    <source>
        <dbReference type="ARBA" id="ARBA00022792"/>
    </source>
</evidence>
<evidence type="ECO:0000256" key="12">
    <source>
        <dbReference type="SAM" id="MobiDB-lite"/>
    </source>
</evidence>
<keyword evidence="5 10" id="KW-0999">Mitochondrion inner membrane</keyword>
<evidence type="ECO:0000256" key="8">
    <source>
        <dbReference type="ARBA" id="ARBA00023136"/>
    </source>
</evidence>
<sequence>MSDNASYAVTKVKTTSTPSKTTFHFAAGLCSGLTSSILLQPADLLKTRVQQSQSASLLPTLQAILSSPHPIRGLWRGTLPSALRTGFGSALYFTSLNALRQGLAQTQMPLVLASSPSGSSSSSSGSSSSSSSNSSSSAKPSSSHTSSSALPKLSNSANLATGAAARVAAGFVMMPVTVLKVRYESDFYAYRSLLSAGRDIVRTEGVRGLFSGFGATAARDAPYAGLYVLFYEQLKRHLAALASSRAAAAAAAEGQQQQQPLRSASSSSINFVSGGLAAGLATAITNPFDAVKTRLQLMPGRYGNMMRAARLMVREDGVRSLFGGLGLRITRKALSSALAWTVYEELILRAEVQWAAQGESRS</sequence>
<evidence type="ECO:0000256" key="9">
    <source>
        <dbReference type="ARBA" id="ARBA00034060"/>
    </source>
</evidence>
<dbReference type="GO" id="GO:1904983">
    <property type="term" value="P:glycine import into mitochondrion"/>
    <property type="evidence" value="ECO:0007669"/>
    <property type="project" value="UniProtKB-UniRule"/>
</dbReference>
<dbReference type="Gene3D" id="1.50.40.10">
    <property type="entry name" value="Mitochondrial carrier domain"/>
    <property type="match status" value="2"/>
</dbReference>
<comment type="catalytic activity">
    <reaction evidence="9 10">
        <text>glycine(in) = glycine(out)</text>
        <dbReference type="Rhea" id="RHEA:70715"/>
        <dbReference type="ChEBI" id="CHEBI:57305"/>
    </reaction>
</comment>
<evidence type="ECO:0000256" key="3">
    <source>
        <dbReference type="ARBA" id="ARBA00022692"/>
    </source>
</evidence>
<keyword evidence="7 10" id="KW-0496">Mitochondrion</keyword>
<proteinExistence type="inferred from homology"/>
<keyword evidence="6 10" id="KW-1133">Transmembrane helix</keyword>
<dbReference type="InterPro" id="IPR030847">
    <property type="entry name" value="Hem25/SLC25A38"/>
</dbReference>
<dbReference type="GO" id="GO:0015187">
    <property type="term" value="F:glycine transmembrane transporter activity"/>
    <property type="evidence" value="ECO:0007669"/>
    <property type="project" value="UniProtKB-UniRule"/>
</dbReference>
<keyword evidence="3 10" id="KW-0812">Transmembrane</keyword>
<dbReference type="OMA" id="WGIYEEL"/>
<evidence type="ECO:0000313" key="13">
    <source>
        <dbReference type="EMBL" id="OJJ97836.1"/>
    </source>
</evidence>
<dbReference type="OrthoDB" id="1924968at2759"/>
<keyword evidence="2 10" id="KW-0813">Transport</keyword>
<dbReference type="EMBL" id="KV878981">
    <property type="protein sequence ID" value="OJJ97836.1"/>
    <property type="molecule type" value="Genomic_DNA"/>
</dbReference>
<evidence type="ECO:0000256" key="10">
    <source>
        <dbReference type="HAMAP-Rule" id="MF_03064"/>
    </source>
</evidence>
<protein>
    <recommendedName>
        <fullName evidence="10">Mitochondrial glycine transporter</fullName>
    </recommendedName>
    <alternativeName>
        <fullName evidence="10">Solute carrier family 25 member 38 homolog</fullName>
    </alternativeName>
</protein>
<dbReference type="PROSITE" id="PS50920">
    <property type="entry name" value="SOLCAR"/>
    <property type="match status" value="3"/>
</dbReference>
<comment type="subcellular location">
    <subcellularLocation>
        <location evidence="1">Membrane</location>
        <topology evidence="1">Multi-pass membrane protein</topology>
    </subcellularLocation>
    <subcellularLocation>
        <location evidence="10">Mitochondrion inner membrane</location>
        <topology evidence="10">Multi-pass membrane protein</topology>
    </subcellularLocation>
</comment>
<dbReference type="STRING" id="690307.A0A1L9WNV6"/>
<dbReference type="PANTHER" id="PTHR46181">
    <property type="entry name" value="MITOCHONDRIAL GLYCINE TRANSPORTER"/>
    <property type="match status" value="1"/>
</dbReference>
<evidence type="ECO:0000256" key="4">
    <source>
        <dbReference type="ARBA" id="ARBA00022737"/>
    </source>
</evidence>
<dbReference type="AlphaFoldDB" id="A0A1L9WNV6"/>
<organism evidence="13 14">
    <name type="scientific">Aspergillus aculeatus (strain ATCC 16872 / CBS 172.66 / WB 5094)</name>
    <dbReference type="NCBI Taxonomy" id="690307"/>
    <lineage>
        <taxon>Eukaryota</taxon>
        <taxon>Fungi</taxon>
        <taxon>Dikarya</taxon>
        <taxon>Ascomycota</taxon>
        <taxon>Pezizomycotina</taxon>
        <taxon>Eurotiomycetes</taxon>
        <taxon>Eurotiomycetidae</taxon>
        <taxon>Eurotiales</taxon>
        <taxon>Aspergillaceae</taxon>
        <taxon>Aspergillus</taxon>
        <taxon>Aspergillus subgen. Circumdati</taxon>
    </lineage>
</organism>
<feature type="repeat" description="Solcar" evidence="11">
    <location>
        <begin position="19"/>
        <end position="102"/>
    </location>
</feature>
<evidence type="ECO:0000256" key="7">
    <source>
        <dbReference type="ARBA" id="ARBA00023128"/>
    </source>
</evidence>
<evidence type="ECO:0000256" key="1">
    <source>
        <dbReference type="ARBA" id="ARBA00004141"/>
    </source>
</evidence>
<accession>A0A1L9WNV6</accession>
<feature type="repeat" description="Solcar" evidence="11">
    <location>
        <begin position="156"/>
        <end position="237"/>
    </location>
</feature>
<evidence type="ECO:0000313" key="14">
    <source>
        <dbReference type="Proteomes" id="UP000184546"/>
    </source>
</evidence>
<feature type="compositionally biased region" description="Low complexity" evidence="12">
    <location>
        <begin position="114"/>
        <end position="148"/>
    </location>
</feature>
<dbReference type="GeneID" id="30971389"/>
<reference evidence="14" key="1">
    <citation type="journal article" date="2017" name="Genome Biol.">
        <title>Comparative genomics reveals high biological diversity and specific adaptations in the industrially and medically important fungal genus Aspergillus.</title>
        <authorList>
            <person name="de Vries R.P."/>
            <person name="Riley R."/>
            <person name="Wiebenga A."/>
            <person name="Aguilar-Osorio G."/>
            <person name="Amillis S."/>
            <person name="Uchima C.A."/>
            <person name="Anderluh G."/>
            <person name="Asadollahi M."/>
            <person name="Askin M."/>
            <person name="Barry K."/>
            <person name="Battaglia E."/>
            <person name="Bayram O."/>
            <person name="Benocci T."/>
            <person name="Braus-Stromeyer S.A."/>
            <person name="Caldana C."/>
            <person name="Canovas D."/>
            <person name="Cerqueira G.C."/>
            <person name="Chen F."/>
            <person name="Chen W."/>
            <person name="Choi C."/>
            <person name="Clum A."/>
            <person name="Dos Santos R.A."/>
            <person name="Damasio A.R."/>
            <person name="Diallinas G."/>
            <person name="Emri T."/>
            <person name="Fekete E."/>
            <person name="Flipphi M."/>
            <person name="Freyberg S."/>
            <person name="Gallo A."/>
            <person name="Gournas C."/>
            <person name="Habgood R."/>
            <person name="Hainaut M."/>
            <person name="Harispe M.L."/>
            <person name="Henrissat B."/>
            <person name="Hilden K.S."/>
            <person name="Hope R."/>
            <person name="Hossain A."/>
            <person name="Karabika E."/>
            <person name="Karaffa L."/>
            <person name="Karanyi Z."/>
            <person name="Krasevec N."/>
            <person name="Kuo A."/>
            <person name="Kusch H."/>
            <person name="LaButti K."/>
            <person name="Lagendijk E.L."/>
            <person name="Lapidus A."/>
            <person name="Levasseur A."/>
            <person name="Lindquist E."/>
            <person name="Lipzen A."/>
            <person name="Logrieco A.F."/>
            <person name="MacCabe A."/>
            <person name="Maekelae M.R."/>
            <person name="Malavazi I."/>
            <person name="Melin P."/>
            <person name="Meyer V."/>
            <person name="Mielnichuk N."/>
            <person name="Miskei M."/>
            <person name="Molnar A.P."/>
            <person name="Mule G."/>
            <person name="Ngan C.Y."/>
            <person name="Orejas M."/>
            <person name="Orosz E."/>
            <person name="Ouedraogo J.P."/>
            <person name="Overkamp K.M."/>
            <person name="Park H.-S."/>
            <person name="Perrone G."/>
            <person name="Piumi F."/>
            <person name="Punt P.J."/>
            <person name="Ram A.F."/>
            <person name="Ramon A."/>
            <person name="Rauscher S."/>
            <person name="Record E."/>
            <person name="Riano-Pachon D.M."/>
            <person name="Robert V."/>
            <person name="Roehrig J."/>
            <person name="Ruller R."/>
            <person name="Salamov A."/>
            <person name="Salih N.S."/>
            <person name="Samson R.A."/>
            <person name="Sandor E."/>
            <person name="Sanguinetti M."/>
            <person name="Schuetze T."/>
            <person name="Sepcic K."/>
            <person name="Shelest E."/>
            <person name="Sherlock G."/>
            <person name="Sophianopoulou V."/>
            <person name="Squina F.M."/>
            <person name="Sun H."/>
            <person name="Susca A."/>
            <person name="Todd R.B."/>
            <person name="Tsang A."/>
            <person name="Unkles S.E."/>
            <person name="van de Wiele N."/>
            <person name="van Rossen-Uffink D."/>
            <person name="Oliveira J.V."/>
            <person name="Vesth T.C."/>
            <person name="Visser J."/>
            <person name="Yu J.-H."/>
            <person name="Zhou M."/>
            <person name="Andersen M.R."/>
            <person name="Archer D.B."/>
            <person name="Baker S.E."/>
            <person name="Benoit I."/>
            <person name="Brakhage A.A."/>
            <person name="Braus G.H."/>
            <person name="Fischer R."/>
            <person name="Frisvad J.C."/>
            <person name="Goldman G.H."/>
            <person name="Houbraken J."/>
            <person name="Oakley B."/>
            <person name="Pocsi I."/>
            <person name="Scazzocchio C."/>
            <person name="Seiboth B."/>
            <person name="vanKuyk P.A."/>
            <person name="Wortman J."/>
            <person name="Dyer P.S."/>
            <person name="Grigoriev I.V."/>
        </authorList>
    </citation>
    <scope>NUCLEOTIDE SEQUENCE [LARGE SCALE GENOMIC DNA]</scope>
    <source>
        <strain evidence="14">ATCC 16872 / CBS 172.66 / WB 5094</strain>
    </source>
</reference>
<keyword evidence="14" id="KW-1185">Reference proteome</keyword>
<dbReference type="PANTHER" id="PTHR46181:SF3">
    <property type="entry name" value="MITOCHONDRIAL GLYCINE TRANSPORTER"/>
    <property type="match status" value="1"/>
</dbReference>
<dbReference type="Pfam" id="PF00153">
    <property type="entry name" value="Mito_carr"/>
    <property type="match status" value="3"/>
</dbReference>
<evidence type="ECO:0000256" key="11">
    <source>
        <dbReference type="PROSITE-ProRule" id="PRU00282"/>
    </source>
</evidence>
<evidence type="ECO:0000256" key="2">
    <source>
        <dbReference type="ARBA" id="ARBA00022448"/>
    </source>
</evidence>
<dbReference type="SUPFAM" id="SSF103506">
    <property type="entry name" value="Mitochondrial carrier"/>
    <property type="match status" value="1"/>
</dbReference>
<keyword evidence="8 10" id="KW-0472">Membrane</keyword>